<reference evidence="1 2" key="1">
    <citation type="journal article" date="2019" name="Emerg. Microbes Infect.">
        <title>Comprehensive subspecies identification of 175 nontuberculous mycobacteria species based on 7547 genomic profiles.</title>
        <authorList>
            <person name="Matsumoto Y."/>
            <person name="Kinjo T."/>
            <person name="Motooka D."/>
            <person name="Nabeya D."/>
            <person name="Jung N."/>
            <person name="Uechi K."/>
            <person name="Horii T."/>
            <person name="Iida T."/>
            <person name="Fujita J."/>
            <person name="Nakamura S."/>
        </authorList>
    </citation>
    <scope>NUCLEOTIDE SEQUENCE [LARGE SCALE GENOMIC DNA]</scope>
    <source>
        <strain evidence="1 2">JCM 13392</strain>
    </source>
</reference>
<protein>
    <recommendedName>
        <fullName evidence="3">Lipoprotein</fullName>
    </recommendedName>
</protein>
<dbReference type="EMBL" id="BLKT01000003">
    <property type="protein sequence ID" value="GFG58165.1"/>
    <property type="molecule type" value="Genomic_DNA"/>
</dbReference>
<keyword evidence="2" id="KW-1185">Reference proteome</keyword>
<gene>
    <name evidence="1" type="ORF">MMUR_23010</name>
</gene>
<evidence type="ECO:0008006" key="3">
    <source>
        <dbReference type="Google" id="ProtNLM"/>
    </source>
</evidence>
<evidence type="ECO:0000313" key="2">
    <source>
        <dbReference type="Proteomes" id="UP000465241"/>
    </source>
</evidence>
<accession>A0A7I9WK81</accession>
<comment type="caution">
    <text evidence="1">The sequence shown here is derived from an EMBL/GenBank/DDBJ whole genome shotgun (WGS) entry which is preliminary data.</text>
</comment>
<proteinExistence type="predicted"/>
<dbReference type="AlphaFoldDB" id="A0A7I9WK81"/>
<organism evidence="1 2">
    <name type="scientific">Mycolicibacterium murale</name>
    <dbReference type="NCBI Taxonomy" id="182220"/>
    <lineage>
        <taxon>Bacteria</taxon>
        <taxon>Bacillati</taxon>
        <taxon>Actinomycetota</taxon>
        <taxon>Actinomycetes</taxon>
        <taxon>Mycobacteriales</taxon>
        <taxon>Mycobacteriaceae</taxon>
        <taxon>Mycolicibacterium</taxon>
    </lineage>
</organism>
<name>A0A7I9WK81_9MYCO</name>
<evidence type="ECO:0000313" key="1">
    <source>
        <dbReference type="EMBL" id="GFG58165.1"/>
    </source>
</evidence>
<sequence length="154" mass="16219">MSTRTPLFTNRFNPQPLAMTTSAVHRNLATLLCAATLPGCGSTDVFATEELITVTETSTKLMPTDTTITSATSPATAMVTFDTYRVGEDIAAGTYATAGPKLPGSTCTWEILPAVDAHPDQALTFVMLVGPARLVVTLGEIVRAGGACEWTLRP</sequence>
<dbReference type="Proteomes" id="UP000465241">
    <property type="component" value="Unassembled WGS sequence"/>
</dbReference>